<comment type="caution">
    <text evidence="1">The sequence shown here is derived from an EMBL/GenBank/DDBJ whole genome shotgun (WGS) entry which is preliminary data.</text>
</comment>
<accession>A0A0F9PP28</accession>
<dbReference type="EMBL" id="LAZR01006073">
    <property type="protein sequence ID" value="KKM94937.1"/>
    <property type="molecule type" value="Genomic_DNA"/>
</dbReference>
<sequence length="849" mass="93466">MERRAELSEAPEFVAIKITEPLPGTGVVDSTYKIKGSVRIFDAIGAPPWVYAEIRMKEWYKPEAAEEVSYERGFPMPISGEFTIEFKPEKEADYEVAVLATPAPLSLPVIGVFPVTGKSDVMKIAVGERPPAVFRFSGVKIDEHDVPLTDHNTDSGLLLEKTTADYLDITPAFEWTGPSKTATISVKAGYKDWLGAFSPKTGAYTRTFTLPESPTTPYAGELESPIRVPLTAAGGLTDGAIEIVLKIAGEPDYISHIWNVYATKVPPEALGFDLTRPTVSETPVEPGTAIDITCPITSRSAMPVDARAKVIIYEGSALPGHGDKIKEYDSGVFHIEPNESKNIVVHHTTVRGSIDRRDVEVEVYIDTQLVKESEWDDVFYVGVPPEEIIDFELIKPTVTPAEITAGTPITITCPVTSASTEAQTATAKVKIYEGSIYAGHGTLITTKISPAFTISPEQTYDVIVHHTAIAGTIDRRDVEVEIYIAGKLVKESEWDDVYYVTAPPVPPTSDIRNLDFQAEEGTYEIGDRVSYNAPYEYKGKAQSGWLTISLGTGVYPSFSTKHTFPRISVNFNEAMDWTPGQLSGSFLLPSILEPGQTYNVRAKLETADGKQIIDTDWGVITIPEITPPPPPAADIRNLDFVATKGTYGIGDRVPFTCDYEYKGKAQRGQVRVSLGTGVYPTFSPVVEYAPMEIDFEKAMDWTSRSFEGTFLLTEALELGRLYNTRAKLETLEERTQIIDTDWSVLTIGEAPTKKGSFTVYPVNMPPLYPIVYWGVEWEVNGEFYYSIWALPPSPLNIPRVGEAPLVGKIAALLWLGEGDPIKYGPTIKYTLEDGGVYNYDISGNVLYTR</sequence>
<reference evidence="1" key="1">
    <citation type="journal article" date="2015" name="Nature">
        <title>Complex archaea that bridge the gap between prokaryotes and eukaryotes.</title>
        <authorList>
            <person name="Spang A."/>
            <person name="Saw J.H."/>
            <person name="Jorgensen S.L."/>
            <person name="Zaremba-Niedzwiedzka K."/>
            <person name="Martijn J."/>
            <person name="Lind A.E."/>
            <person name="van Eijk R."/>
            <person name="Schleper C."/>
            <person name="Guy L."/>
            <person name="Ettema T.J."/>
        </authorList>
    </citation>
    <scope>NUCLEOTIDE SEQUENCE</scope>
</reference>
<name>A0A0F9PP28_9ZZZZ</name>
<dbReference type="AlphaFoldDB" id="A0A0F9PP28"/>
<proteinExistence type="predicted"/>
<organism evidence="1">
    <name type="scientific">marine sediment metagenome</name>
    <dbReference type="NCBI Taxonomy" id="412755"/>
    <lineage>
        <taxon>unclassified sequences</taxon>
        <taxon>metagenomes</taxon>
        <taxon>ecological metagenomes</taxon>
    </lineage>
</organism>
<evidence type="ECO:0000313" key="1">
    <source>
        <dbReference type="EMBL" id="KKM94937.1"/>
    </source>
</evidence>
<protein>
    <submittedName>
        <fullName evidence="1">Uncharacterized protein</fullName>
    </submittedName>
</protein>
<gene>
    <name evidence="1" type="ORF">LCGC14_1193250</name>
</gene>